<evidence type="ECO:0000313" key="7">
    <source>
        <dbReference type="EMBL" id="AYQ54728.1"/>
    </source>
</evidence>
<dbReference type="RefSeq" id="WP_015504453.1">
    <property type="nucleotide sequence ID" value="NZ_CP017686.1"/>
</dbReference>
<proteinExistence type="inferred from homology"/>
<comment type="similarity">
    <text evidence="1 4">Belongs to the D-isomer specific 2-hydroxyacid dehydrogenase family.</text>
</comment>
<dbReference type="InterPro" id="IPR006140">
    <property type="entry name" value="D-isomer_DH_NAD-bd"/>
</dbReference>
<dbReference type="Proteomes" id="UP000273278">
    <property type="component" value="Chromosome"/>
</dbReference>
<keyword evidence="3" id="KW-0520">NAD</keyword>
<dbReference type="Gene3D" id="3.40.50.720">
    <property type="entry name" value="NAD(P)-binding Rossmann-like Domain"/>
    <property type="match status" value="2"/>
</dbReference>
<dbReference type="InterPro" id="IPR036291">
    <property type="entry name" value="NAD(P)-bd_dom_sf"/>
</dbReference>
<accession>A0A3G3IGD2</accession>
<dbReference type="InterPro" id="IPR029753">
    <property type="entry name" value="D-isomer_DH_CS"/>
</dbReference>
<dbReference type="GeneID" id="41321356"/>
<dbReference type="SUPFAM" id="SSF52283">
    <property type="entry name" value="Formate/glycerate dehydrogenase catalytic domain-like"/>
    <property type="match status" value="1"/>
</dbReference>
<gene>
    <name evidence="7" type="ORF">BKD89_02765</name>
</gene>
<evidence type="ECO:0000313" key="8">
    <source>
        <dbReference type="Proteomes" id="UP000273278"/>
    </source>
</evidence>
<dbReference type="EMBL" id="CP017686">
    <property type="protein sequence ID" value="AYQ54728.1"/>
    <property type="molecule type" value="Genomic_DNA"/>
</dbReference>
<dbReference type="InterPro" id="IPR058205">
    <property type="entry name" value="D-LDH-like"/>
</dbReference>
<evidence type="ECO:0000256" key="3">
    <source>
        <dbReference type="ARBA" id="ARBA00023027"/>
    </source>
</evidence>
<evidence type="ECO:0000259" key="6">
    <source>
        <dbReference type="Pfam" id="PF02826"/>
    </source>
</evidence>
<evidence type="ECO:0000259" key="5">
    <source>
        <dbReference type="Pfam" id="PF00389"/>
    </source>
</evidence>
<dbReference type="InterPro" id="IPR006139">
    <property type="entry name" value="D-isomer_2_OHA_DH_cat_dom"/>
</dbReference>
<dbReference type="GO" id="GO:0008720">
    <property type="term" value="F:D-lactate dehydrogenase (NAD+) activity"/>
    <property type="evidence" value="ECO:0007669"/>
    <property type="project" value="TreeGrafter"/>
</dbReference>
<dbReference type="PANTHER" id="PTHR43026">
    <property type="entry name" value="2-HYDROXYACID DEHYDROGENASE HOMOLOG 1-RELATED"/>
    <property type="match status" value="1"/>
</dbReference>
<evidence type="ECO:0000256" key="1">
    <source>
        <dbReference type="ARBA" id="ARBA00005854"/>
    </source>
</evidence>
<dbReference type="Pfam" id="PF02826">
    <property type="entry name" value="2-Hacid_dh_C"/>
    <property type="match status" value="1"/>
</dbReference>
<dbReference type="InterPro" id="IPR029752">
    <property type="entry name" value="D-isomer_DH_CS1"/>
</dbReference>
<dbReference type="Pfam" id="PF00389">
    <property type="entry name" value="2-Hacid_dh"/>
    <property type="match status" value="1"/>
</dbReference>
<evidence type="ECO:0000256" key="2">
    <source>
        <dbReference type="ARBA" id="ARBA00023002"/>
    </source>
</evidence>
<evidence type="ECO:0000256" key="4">
    <source>
        <dbReference type="RuleBase" id="RU003719"/>
    </source>
</evidence>
<feature type="domain" description="D-isomer specific 2-hydroxyacid dehydrogenase NAD-binding" evidence="6">
    <location>
        <begin position="109"/>
        <end position="295"/>
    </location>
</feature>
<dbReference type="PROSITE" id="PS00671">
    <property type="entry name" value="D_2_HYDROXYACID_DH_3"/>
    <property type="match status" value="1"/>
</dbReference>
<dbReference type="GO" id="GO:0051287">
    <property type="term" value="F:NAD binding"/>
    <property type="evidence" value="ECO:0007669"/>
    <property type="project" value="InterPro"/>
</dbReference>
<reference evidence="7 8" key="1">
    <citation type="submission" date="2016-10" db="EMBL/GenBank/DDBJ databases">
        <title>Complete genome of the TMA-utilizing, human hosted archaeon Methanomethylophilus alvus Gen. nov, sp. nov., strain Mx-05, derived from a pure culture.</title>
        <authorList>
            <person name="Brugere J.-F."/>
            <person name="Ben Hania W."/>
            <person name="Chaudhary P.P."/>
            <person name="Gaci N."/>
            <person name="Borrel G."/>
            <person name="Cao Van Tuat L."/>
            <person name="Fardeau M.-L."/>
            <person name="Harris H.M.B."/>
            <person name="O'Toole P.W."/>
            <person name="Ollivier B."/>
        </authorList>
    </citation>
    <scope>NUCLEOTIDE SEQUENCE [LARGE SCALE GENOMIC DNA]</scope>
    <source>
        <strain evidence="7 8">Mx-05</strain>
    </source>
</reference>
<dbReference type="SUPFAM" id="SSF51735">
    <property type="entry name" value="NAD(P)-binding Rossmann-fold domains"/>
    <property type="match status" value="1"/>
</dbReference>
<keyword evidence="2 4" id="KW-0560">Oxidoreductase</keyword>
<feature type="domain" description="D-isomer specific 2-hydroxyacid dehydrogenase catalytic" evidence="5">
    <location>
        <begin position="14"/>
        <end position="322"/>
    </location>
</feature>
<dbReference type="OMA" id="VIVTAHQ"/>
<dbReference type="PANTHER" id="PTHR43026:SF1">
    <property type="entry name" value="2-HYDROXYACID DEHYDROGENASE HOMOLOG 1-RELATED"/>
    <property type="match status" value="1"/>
</dbReference>
<dbReference type="PROSITE" id="PS00065">
    <property type="entry name" value="D_2_HYDROXYACID_DH_1"/>
    <property type="match status" value="1"/>
</dbReference>
<sequence length="327" mass="36744">MKVFVYNYRRFDEEKYFQQYAEEFGFELGYTEESPTIDNCGLADGCDFISIITTPITPEMMDRFKEGGVRMISTRTIGYDHIDIAYAKRIGMTVTHITYDPEGVAEYTVMMMLMAIRKAKNILERGKDNDFTLDGLIGGELGDMSVGIIGTGRIGRSVLRDLSGFGCRLYYCNRSPSEEADRYAERVDMDELLGMCDVVSLHLELNKDTFHIMGPEAISKMKKGALIVNTARGPLIDTDALAAGLDSGQVGGAALDVIEDEFGLYYYDCSGRELDNKALKVLRGRPNVLITQHMAFYYENAIRDMVYNSLYGMKMLADGKEIPYRLA</sequence>
<dbReference type="AlphaFoldDB" id="A0A3G3IGD2"/>
<protein>
    <submittedName>
        <fullName evidence="7">Lactate dehydrogenase</fullName>
    </submittedName>
</protein>
<organism evidence="7 8">
    <name type="scientific">Methanomethylophilus alvi</name>
    <dbReference type="NCBI Taxonomy" id="1291540"/>
    <lineage>
        <taxon>Archaea</taxon>
        <taxon>Methanobacteriati</taxon>
        <taxon>Thermoplasmatota</taxon>
        <taxon>Thermoplasmata</taxon>
        <taxon>Methanomassiliicoccales</taxon>
        <taxon>Methanomethylophilaceae</taxon>
        <taxon>Methanomethylophilus</taxon>
    </lineage>
</organism>
<name>A0A3G3IGD2_9ARCH</name>